<name>A0A2B7XXM6_9EURO</name>
<sequence length="237" mass="26362">MADASTGWLDAQHLEPDTQSYPFLTIQDLKHKVRHARQSTKEDRTSQSQYLLFTNVTHETAENICHHVATLIGKASRIFYEASSNRLLIKLSSRPHEEAAGQISRLIIRQTESMGLGDALSSTGSATVREGRSGKEPDSSYMLENPPAGRRGQWPNVVVEVGYSSSDFSVKLSTDAAWWIVSSRGDVQLAIVVHISREQPHILIELWGATILRLYRPRGTGVFESSHSPKCQYSASE</sequence>
<dbReference type="EMBL" id="PDNB01000042">
    <property type="protein sequence ID" value="PGH13780.1"/>
    <property type="molecule type" value="Genomic_DNA"/>
</dbReference>
<reference evidence="2 3" key="1">
    <citation type="submission" date="2017-10" db="EMBL/GenBank/DDBJ databases">
        <title>Comparative genomics in systemic dimorphic fungi from Ajellomycetaceae.</title>
        <authorList>
            <person name="Munoz J.F."/>
            <person name="Mcewen J.G."/>
            <person name="Clay O.K."/>
            <person name="Cuomo C.A."/>
        </authorList>
    </citation>
    <scope>NUCLEOTIDE SEQUENCE [LARGE SCALE GENOMIC DNA]</scope>
    <source>
        <strain evidence="2 3">UAMH5409</strain>
    </source>
</reference>
<protein>
    <submittedName>
        <fullName evidence="2">Uncharacterized protein</fullName>
    </submittedName>
</protein>
<dbReference type="AlphaFoldDB" id="A0A2B7XXM6"/>
<dbReference type="OrthoDB" id="76567at2759"/>
<evidence type="ECO:0000313" key="2">
    <source>
        <dbReference type="EMBL" id="PGH13780.1"/>
    </source>
</evidence>
<organism evidence="2 3">
    <name type="scientific">Helicocarpus griseus UAMH5409</name>
    <dbReference type="NCBI Taxonomy" id="1447875"/>
    <lineage>
        <taxon>Eukaryota</taxon>
        <taxon>Fungi</taxon>
        <taxon>Dikarya</taxon>
        <taxon>Ascomycota</taxon>
        <taxon>Pezizomycotina</taxon>
        <taxon>Eurotiomycetes</taxon>
        <taxon>Eurotiomycetidae</taxon>
        <taxon>Onygenales</taxon>
        <taxon>Ajellomycetaceae</taxon>
        <taxon>Helicocarpus</taxon>
    </lineage>
</organism>
<feature type="region of interest" description="Disordered" evidence="1">
    <location>
        <begin position="119"/>
        <end position="147"/>
    </location>
</feature>
<feature type="compositionally biased region" description="Basic and acidic residues" evidence="1">
    <location>
        <begin position="129"/>
        <end position="138"/>
    </location>
</feature>
<gene>
    <name evidence="2" type="ORF">AJ79_03480</name>
</gene>
<evidence type="ECO:0000313" key="3">
    <source>
        <dbReference type="Proteomes" id="UP000223968"/>
    </source>
</evidence>
<accession>A0A2B7XXM6</accession>
<evidence type="ECO:0000256" key="1">
    <source>
        <dbReference type="SAM" id="MobiDB-lite"/>
    </source>
</evidence>
<keyword evidence="3" id="KW-1185">Reference proteome</keyword>
<proteinExistence type="predicted"/>
<dbReference type="Proteomes" id="UP000223968">
    <property type="component" value="Unassembled WGS sequence"/>
</dbReference>
<comment type="caution">
    <text evidence="2">The sequence shown here is derived from an EMBL/GenBank/DDBJ whole genome shotgun (WGS) entry which is preliminary data.</text>
</comment>